<evidence type="ECO:0000313" key="3">
    <source>
        <dbReference type="Proteomes" id="UP000278983"/>
    </source>
</evidence>
<dbReference type="OrthoDB" id="9808013at2"/>
<dbReference type="Proteomes" id="UP000278983">
    <property type="component" value="Unassembled WGS sequence"/>
</dbReference>
<dbReference type="GO" id="GO:0047632">
    <property type="term" value="F:agmatine deiminase activity"/>
    <property type="evidence" value="ECO:0007669"/>
    <property type="project" value="TreeGrafter"/>
</dbReference>
<reference evidence="2 3" key="1">
    <citation type="submission" date="2018-12" db="EMBL/GenBank/DDBJ databases">
        <title>Genome sequencing of Prevotella sp. KCOM 3155 (= JS262).</title>
        <authorList>
            <person name="Kook J.-K."/>
            <person name="Park S.-N."/>
            <person name="Lim Y.K."/>
        </authorList>
    </citation>
    <scope>NUCLEOTIDE SEQUENCE [LARGE SCALE GENOMIC DNA]</scope>
    <source>
        <strain evidence="2 3">KCOM 3155</strain>
    </source>
</reference>
<sequence length="347" mass="39906">MNIDRAILPAEWEPQSGVMLTWPHEETDWQPYLEEINETYLQMAEAIARREKLLVVTPHAEEIKEKLSERLGKTEMRNVRVVELPTNDTWARDHGFITLRNADGSPILLDFCFNGWGEKFDAGLDNEINRSLMKIFGCEEKYENHLDFVLEGGSIESDGCGTIFTTTSCLLAPHRNQPMTREQIDLRLREMLRADRIIWIEHGQLAGDDTDGHIDTIVRPCARDTILYIRCDDPSDEHYTDFKEMELQLQGLRTVEGEPYKLLPLPFPDPIYHDGERLPATYANFLIINGAVLVPTYGQPENDAKALKTLQMAFPDREMIPIDSTIITRQHGSIHCCTMQFPKEMQF</sequence>
<keyword evidence="3" id="KW-1185">Reference proteome</keyword>
<accession>A0A3S0R9F1</accession>
<dbReference type="GO" id="GO:0004668">
    <property type="term" value="F:protein-arginine deiminase activity"/>
    <property type="evidence" value="ECO:0007669"/>
    <property type="project" value="InterPro"/>
</dbReference>
<dbReference type="Gene3D" id="3.75.10.10">
    <property type="entry name" value="L-arginine/glycine Amidinotransferase, Chain A"/>
    <property type="match status" value="1"/>
</dbReference>
<dbReference type="PANTHER" id="PTHR31377">
    <property type="entry name" value="AGMATINE DEIMINASE-RELATED"/>
    <property type="match status" value="1"/>
</dbReference>
<protein>
    <submittedName>
        <fullName evidence="2">Agmatine deiminase family protein</fullName>
    </submittedName>
</protein>
<name>A0A3S0R9F1_9BACT</name>
<dbReference type="EMBL" id="RYYU01000001">
    <property type="protein sequence ID" value="RUL58505.1"/>
    <property type="molecule type" value="Genomic_DNA"/>
</dbReference>
<dbReference type="PANTHER" id="PTHR31377:SF0">
    <property type="entry name" value="AGMATINE DEIMINASE-RELATED"/>
    <property type="match status" value="1"/>
</dbReference>
<dbReference type="GO" id="GO:0009446">
    <property type="term" value="P:putrescine biosynthetic process"/>
    <property type="evidence" value="ECO:0007669"/>
    <property type="project" value="InterPro"/>
</dbReference>
<dbReference type="Pfam" id="PF04371">
    <property type="entry name" value="PAD_porph"/>
    <property type="match status" value="1"/>
</dbReference>
<proteinExistence type="predicted"/>
<evidence type="ECO:0000313" key="2">
    <source>
        <dbReference type="EMBL" id="RUL58505.1"/>
    </source>
</evidence>
<evidence type="ECO:0000256" key="1">
    <source>
        <dbReference type="ARBA" id="ARBA00022801"/>
    </source>
</evidence>
<dbReference type="SUPFAM" id="SSF55909">
    <property type="entry name" value="Pentein"/>
    <property type="match status" value="1"/>
</dbReference>
<comment type="caution">
    <text evidence="2">The sequence shown here is derived from an EMBL/GenBank/DDBJ whole genome shotgun (WGS) entry which is preliminary data.</text>
</comment>
<dbReference type="AlphaFoldDB" id="A0A3S0R9F1"/>
<gene>
    <name evidence="2" type="ORF">EHV08_01125</name>
</gene>
<keyword evidence="1" id="KW-0378">Hydrolase</keyword>
<organism evidence="2 3">
    <name type="scientific">Prevotella koreensis</name>
    <dbReference type="NCBI Taxonomy" id="2490854"/>
    <lineage>
        <taxon>Bacteria</taxon>
        <taxon>Pseudomonadati</taxon>
        <taxon>Bacteroidota</taxon>
        <taxon>Bacteroidia</taxon>
        <taxon>Bacteroidales</taxon>
        <taxon>Prevotellaceae</taxon>
        <taxon>Prevotella</taxon>
    </lineage>
</organism>
<dbReference type="RefSeq" id="WP_126677602.1">
    <property type="nucleotide sequence ID" value="NZ_RYYU01000001.1"/>
</dbReference>
<dbReference type="InterPro" id="IPR007466">
    <property type="entry name" value="Peptidyl-Arg-deiminase_porph"/>
</dbReference>